<comment type="caution">
    <text evidence="2">The sequence shown here is derived from an EMBL/GenBank/DDBJ whole genome shotgun (WGS) entry which is preliminary data.</text>
</comment>
<feature type="signal peptide" evidence="1">
    <location>
        <begin position="1"/>
        <end position="22"/>
    </location>
</feature>
<gene>
    <name evidence="2" type="ORF">Lery_2013</name>
</gene>
<reference evidence="2 3" key="1">
    <citation type="submission" date="2015-11" db="EMBL/GenBank/DDBJ databases">
        <title>Genomic analysis of 38 Legionella species identifies large and diverse effector repertoires.</title>
        <authorList>
            <person name="Burstein D."/>
            <person name="Amaro F."/>
            <person name="Zusman T."/>
            <person name="Lifshitz Z."/>
            <person name="Cohen O."/>
            <person name="Gilbert J.A."/>
            <person name="Pupko T."/>
            <person name="Shuman H.A."/>
            <person name="Segal G."/>
        </authorList>
    </citation>
    <scope>NUCLEOTIDE SEQUENCE [LARGE SCALE GENOMIC DNA]</scope>
    <source>
        <strain evidence="2 3">SE-32A-C8</strain>
    </source>
</reference>
<dbReference type="InterPro" id="IPR011250">
    <property type="entry name" value="OMP/PagP_B-barrel"/>
</dbReference>
<dbReference type="EMBL" id="LNYA01000032">
    <property type="protein sequence ID" value="KTC95718.1"/>
    <property type="molecule type" value="Genomic_DNA"/>
</dbReference>
<dbReference type="STRING" id="448.Lery_2013"/>
<keyword evidence="1" id="KW-0732">Signal</keyword>
<name>A0A0W0TJE9_LEGER</name>
<dbReference type="SUPFAM" id="SSF56925">
    <property type="entry name" value="OMPA-like"/>
    <property type="match status" value="1"/>
</dbReference>
<evidence type="ECO:0000313" key="3">
    <source>
        <dbReference type="Proteomes" id="UP000054773"/>
    </source>
</evidence>
<organism evidence="2 3">
    <name type="scientific">Legionella erythra</name>
    <dbReference type="NCBI Taxonomy" id="448"/>
    <lineage>
        <taxon>Bacteria</taxon>
        <taxon>Pseudomonadati</taxon>
        <taxon>Pseudomonadota</taxon>
        <taxon>Gammaproteobacteria</taxon>
        <taxon>Legionellales</taxon>
        <taxon>Legionellaceae</taxon>
        <taxon>Legionella</taxon>
    </lineage>
</organism>
<protein>
    <submittedName>
        <fullName evidence="2">Opacity protein-like surface antigen</fullName>
    </submittedName>
</protein>
<evidence type="ECO:0000256" key="1">
    <source>
        <dbReference type="SAM" id="SignalP"/>
    </source>
</evidence>
<accession>A0A0W0TJE9</accession>
<dbReference type="Gene3D" id="2.40.160.20">
    <property type="match status" value="1"/>
</dbReference>
<dbReference type="OrthoDB" id="5647185at2"/>
<dbReference type="RefSeq" id="WP_058527156.1">
    <property type="nucleotide sequence ID" value="NZ_CAAAHY010000014.1"/>
</dbReference>
<keyword evidence="3" id="KW-1185">Reference proteome</keyword>
<proteinExistence type="predicted"/>
<evidence type="ECO:0000313" key="2">
    <source>
        <dbReference type="EMBL" id="KTC95718.1"/>
    </source>
</evidence>
<sequence length="235" mass="25616">MKNSFRMGFTALALLAGSSSYAVNPVQGWYLSLGGGASHITDVDFTFNNPILGINDSNATLTYSLGGDAFGSLGYRWNKFRFEGELFFNYDQFDKIQSGTFVLRNHTTPNGFDMEGKTVIIGGLVNALYELYQAGGDGSFVPYLGLGLGYGTVRSNFKLYNVNYNNSQVPIFESKESSSTAMAQGILGLSYFLDDFAAFGLDFRYLATSNIDSLNASLRIPTVNVSFIYALDSSS</sequence>
<dbReference type="AlphaFoldDB" id="A0A0W0TJE9"/>
<dbReference type="Proteomes" id="UP000054773">
    <property type="component" value="Unassembled WGS sequence"/>
</dbReference>
<feature type="chain" id="PRO_5006913096" evidence="1">
    <location>
        <begin position="23"/>
        <end position="235"/>
    </location>
</feature>
<dbReference type="PATRIC" id="fig|448.7.peg.2111"/>